<dbReference type="AlphaFoldDB" id="A0AAN4PMA5"/>
<reference evidence="2 4" key="2">
    <citation type="submission" date="2020-01" db="EMBL/GenBank/DDBJ databases">
        <title>Draft genome sequence of Aspergillus lentulus IFM 60648.</title>
        <authorList>
            <person name="Takahashi H."/>
            <person name="Yaguchi T."/>
        </authorList>
    </citation>
    <scope>NUCLEOTIDE SEQUENCE [LARGE SCALE GENOMIC DNA]</scope>
    <source>
        <strain evidence="2 4">IFM 60648</strain>
    </source>
</reference>
<dbReference type="EMBL" id="BCLY01000012">
    <property type="protein sequence ID" value="GAQ08869.1"/>
    <property type="molecule type" value="Genomic_DNA"/>
</dbReference>
<reference evidence="1 3" key="1">
    <citation type="submission" date="2015-11" db="EMBL/GenBank/DDBJ databases">
        <title>Aspergillus lentulus strain IFM 54703T.</title>
        <authorList>
            <person name="Kusuya Y."/>
            <person name="Sakai K."/>
            <person name="Kamei K."/>
            <person name="Takahashi H."/>
            <person name="Yaguchi T."/>
        </authorList>
    </citation>
    <scope>NUCLEOTIDE SEQUENCE [LARGE SCALE GENOMIC DNA]</scope>
    <source>
        <strain evidence="1 3">IFM 54703</strain>
    </source>
</reference>
<proteinExistence type="predicted"/>
<evidence type="ECO:0000313" key="2">
    <source>
        <dbReference type="EMBL" id="GFF61796.1"/>
    </source>
</evidence>
<gene>
    <name evidence="1" type="ORF">ALT_6190</name>
    <name evidence="2" type="ORF">IFM60648_00401</name>
</gene>
<evidence type="ECO:0000313" key="3">
    <source>
        <dbReference type="Proteomes" id="UP000051487"/>
    </source>
</evidence>
<accession>A0AAN4PMA5</accession>
<name>A0AAN4PMA5_ASPLE</name>
<evidence type="ECO:0000313" key="1">
    <source>
        <dbReference type="EMBL" id="GAQ08869.1"/>
    </source>
</evidence>
<keyword evidence="4" id="KW-1185">Reference proteome</keyword>
<dbReference type="Proteomes" id="UP000051487">
    <property type="component" value="Unassembled WGS sequence"/>
</dbReference>
<organism evidence="1 3">
    <name type="scientific">Aspergillus lentulus</name>
    <dbReference type="NCBI Taxonomy" id="293939"/>
    <lineage>
        <taxon>Eukaryota</taxon>
        <taxon>Fungi</taxon>
        <taxon>Dikarya</taxon>
        <taxon>Ascomycota</taxon>
        <taxon>Pezizomycotina</taxon>
        <taxon>Eurotiomycetes</taxon>
        <taxon>Eurotiomycetidae</taxon>
        <taxon>Eurotiales</taxon>
        <taxon>Aspergillaceae</taxon>
        <taxon>Aspergillus</taxon>
        <taxon>Aspergillus subgen. Fumigati</taxon>
    </lineage>
</organism>
<dbReference type="Proteomes" id="UP000465220">
    <property type="component" value="Unassembled WGS sequence"/>
</dbReference>
<protein>
    <submittedName>
        <fullName evidence="1">Uncharacterized protein</fullName>
    </submittedName>
</protein>
<sequence>MLARCADVTHLPPTPEQILSARLAQQRRGRVMLQVDLRPDGVVEVNNILEVFPQRDAGFGQRVQSYDRGDGGSEDFALESAKRTFKTLDVAGCSIRGGL</sequence>
<comment type="caution">
    <text evidence="1">The sequence shown here is derived from an EMBL/GenBank/DDBJ whole genome shotgun (WGS) entry which is preliminary data.</text>
</comment>
<dbReference type="EMBL" id="BLKI01000002">
    <property type="protein sequence ID" value="GFF61796.1"/>
    <property type="molecule type" value="Genomic_DNA"/>
</dbReference>
<evidence type="ECO:0000313" key="4">
    <source>
        <dbReference type="Proteomes" id="UP000465220"/>
    </source>
</evidence>